<evidence type="ECO:0000256" key="3">
    <source>
        <dbReference type="ARBA" id="ARBA00022833"/>
    </source>
</evidence>
<evidence type="ECO:0000259" key="7">
    <source>
        <dbReference type="PROSITE" id="PS51203"/>
    </source>
</evidence>
<evidence type="ECO:0008006" key="10">
    <source>
        <dbReference type="Google" id="ProtNLM"/>
    </source>
</evidence>
<feature type="domain" description="MYND-type" evidence="6">
    <location>
        <begin position="17"/>
        <end position="54"/>
    </location>
</feature>
<gene>
    <name evidence="8" type="ORF">HYH02_013074</name>
</gene>
<feature type="region of interest" description="Disordered" evidence="5">
    <location>
        <begin position="353"/>
        <end position="412"/>
    </location>
</feature>
<proteinExistence type="predicted"/>
<evidence type="ECO:0000313" key="9">
    <source>
        <dbReference type="Proteomes" id="UP000613740"/>
    </source>
</evidence>
<dbReference type="Gene3D" id="2.60.40.790">
    <property type="match status" value="1"/>
</dbReference>
<organism evidence="8 9">
    <name type="scientific">Chlamydomonas schloesseri</name>
    <dbReference type="NCBI Taxonomy" id="2026947"/>
    <lineage>
        <taxon>Eukaryota</taxon>
        <taxon>Viridiplantae</taxon>
        <taxon>Chlorophyta</taxon>
        <taxon>core chlorophytes</taxon>
        <taxon>Chlorophyceae</taxon>
        <taxon>CS clade</taxon>
        <taxon>Chlamydomonadales</taxon>
        <taxon>Chlamydomonadaceae</taxon>
        <taxon>Chlamydomonas</taxon>
    </lineage>
</organism>
<keyword evidence="2 4" id="KW-0863">Zinc-finger</keyword>
<evidence type="ECO:0000256" key="2">
    <source>
        <dbReference type="ARBA" id="ARBA00022771"/>
    </source>
</evidence>
<feature type="compositionally biased region" description="Gly residues" evidence="5">
    <location>
        <begin position="235"/>
        <end position="244"/>
    </location>
</feature>
<dbReference type="SUPFAM" id="SSF144232">
    <property type="entry name" value="HIT/MYND zinc finger-like"/>
    <property type="match status" value="1"/>
</dbReference>
<keyword evidence="9" id="KW-1185">Reference proteome</keyword>
<keyword evidence="3" id="KW-0862">Zinc</keyword>
<dbReference type="AlphaFoldDB" id="A0A835SXW4"/>
<dbReference type="OrthoDB" id="416217at2759"/>
<dbReference type="PROSITE" id="PS51203">
    <property type="entry name" value="CS"/>
    <property type="match status" value="1"/>
</dbReference>
<accession>A0A835SXW4</accession>
<dbReference type="Pfam" id="PF01753">
    <property type="entry name" value="zf-MYND"/>
    <property type="match status" value="1"/>
</dbReference>
<dbReference type="EMBL" id="JAEHOD010000069">
    <property type="protein sequence ID" value="KAG2432003.1"/>
    <property type="molecule type" value="Genomic_DNA"/>
</dbReference>
<dbReference type="Proteomes" id="UP000613740">
    <property type="component" value="Unassembled WGS sequence"/>
</dbReference>
<evidence type="ECO:0000313" key="8">
    <source>
        <dbReference type="EMBL" id="KAG2432003.1"/>
    </source>
</evidence>
<dbReference type="InterPro" id="IPR008978">
    <property type="entry name" value="HSP20-like_chaperone"/>
</dbReference>
<dbReference type="GO" id="GO:0008270">
    <property type="term" value="F:zinc ion binding"/>
    <property type="evidence" value="ECO:0007669"/>
    <property type="project" value="UniProtKB-KW"/>
</dbReference>
<sequence length="461" mass="48868">MASRFEEEESPPQPPECANCGAVGDLLRCSRCRTEWFCSLACHKAYWPFHRQHCRRNEFADVVEQGGGDTRFAAWLRRHGKQAVIGDAEVERLERAGRAVLGPGREEVMDGMYGRLDPKPLPPTYSPEELQRMAERARREAQQARLLSRQDAAWVALTVEPGMGMECSRYKWTQNQSHVYIYARLPERHDSSWGGGGSVWGGGDGGGASGLRVQLTPEHLAVSLLLGGGRGGAHGTSWGAGGGPMPLTAGGGRDDDSANGGGDEAEEEQEQEVEVLFGGRLFAAVKAELSTWFVDDGVLTVRLLKRCRRGHYAAGATNASTWWRSVWAAGHCPPGEALALAHPPTAYYWSEYEESDLPEESPRPPAPPHALPPPASTPPAPAAPASSALAKQLAAAQAHGGASSGQQAEAGELSAEVLPAALPGDVLRWPDGADGKQGLGKTVAGSVVTVTAAAGEGVPGI</sequence>
<dbReference type="PROSITE" id="PS50865">
    <property type="entry name" value="ZF_MYND_2"/>
    <property type="match status" value="1"/>
</dbReference>
<feature type="domain" description="CS" evidence="7">
    <location>
        <begin position="165"/>
        <end position="327"/>
    </location>
</feature>
<evidence type="ECO:0000256" key="1">
    <source>
        <dbReference type="ARBA" id="ARBA00022723"/>
    </source>
</evidence>
<evidence type="ECO:0000259" key="6">
    <source>
        <dbReference type="PROSITE" id="PS50865"/>
    </source>
</evidence>
<evidence type="ECO:0000256" key="5">
    <source>
        <dbReference type="SAM" id="MobiDB-lite"/>
    </source>
</evidence>
<feature type="compositionally biased region" description="Pro residues" evidence="5">
    <location>
        <begin position="363"/>
        <end position="382"/>
    </location>
</feature>
<feature type="region of interest" description="Disordered" evidence="5">
    <location>
        <begin position="235"/>
        <end position="270"/>
    </location>
</feature>
<dbReference type="PROSITE" id="PS01360">
    <property type="entry name" value="ZF_MYND_1"/>
    <property type="match status" value="1"/>
</dbReference>
<reference evidence="8" key="1">
    <citation type="journal article" date="2020" name="bioRxiv">
        <title>Comparative genomics of Chlamydomonas.</title>
        <authorList>
            <person name="Craig R.J."/>
            <person name="Hasan A.R."/>
            <person name="Ness R.W."/>
            <person name="Keightley P.D."/>
        </authorList>
    </citation>
    <scope>NUCLEOTIDE SEQUENCE</scope>
    <source>
        <strain evidence="8">CCAP 11/173</strain>
    </source>
</reference>
<dbReference type="InterPro" id="IPR002893">
    <property type="entry name" value="Znf_MYND"/>
</dbReference>
<dbReference type="Gene3D" id="6.10.140.2220">
    <property type="match status" value="1"/>
</dbReference>
<name>A0A835SXW4_9CHLO</name>
<feature type="compositionally biased region" description="Low complexity" evidence="5">
    <location>
        <begin position="383"/>
        <end position="412"/>
    </location>
</feature>
<protein>
    <recommendedName>
        <fullName evidence="10">MYND-type domain-containing protein</fullName>
    </recommendedName>
</protein>
<evidence type="ECO:0000256" key="4">
    <source>
        <dbReference type="PROSITE-ProRule" id="PRU00134"/>
    </source>
</evidence>
<dbReference type="SUPFAM" id="SSF49764">
    <property type="entry name" value="HSP20-like chaperones"/>
    <property type="match status" value="1"/>
</dbReference>
<comment type="caution">
    <text evidence="8">The sequence shown here is derived from an EMBL/GenBank/DDBJ whole genome shotgun (WGS) entry which is preliminary data.</text>
</comment>
<dbReference type="InterPro" id="IPR007052">
    <property type="entry name" value="CS_dom"/>
</dbReference>
<keyword evidence="1" id="KW-0479">Metal-binding</keyword>